<evidence type="ECO:0000313" key="1">
    <source>
        <dbReference type="EMBL" id="CUN31866.1"/>
    </source>
</evidence>
<organism evidence="1 2">
    <name type="scientific">Roseburia intestinalis</name>
    <dbReference type="NCBI Taxonomy" id="166486"/>
    <lineage>
        <taxon>Bacteria</taxon>
        <taxon>Bacillati</taxon>
        <taxon>Bacillota</taxon>
        <taxon>Clostridia</taxon>
        <taxon>Lachnospirales</taxon>
        <taxon>Lachnospiraceae</taxon>
        <taxon>Roseburia</taxon>
    </lineage>
</organism>
<name>A0A173VZ21_9FIRM</name>
<protein>
    <submittedName>
        <fullName evidence="1">Uncharacterized protein</fullName>
    </submittedName>
</protein>
<proteinExistence type="predicted"/>
<sequence length="42" mass="4958">MHTSVWSRHAKEIYVYISLVCHAKEIRAYISLVCYAKDLCKK</sequence>
<dbReference type="EMBL" id="CYXZ01000049">
    <property type="protein sequence ID" value="CUN31866.1"/>
    <property type="molecule type" value="Genomic_DNA"/>
</dbReference>
<gene>
    <name evidence="1" type="ORF">ERS852572_03755</name>
</gene>
<dbReference type="Proteomes" id="UP000095350">
    <property type="component" value="Unassembled WGS sequence"/>
</dbReference>
<dbReference type="PaxDb" id="166486-ERS852572_03755"/>
<dbReference type="AlphaFoldDB" id="A0A173VZ21"/>
<reference evidence="1 2" key="1">
    <citation type="submission" date="2015-09" db="EMBL/GenBank/DDBJ databases">
        <authorList>
            <consortium name="Pathogen Informatics"/>
        </authorList>
    </citation>
    <scope>NUCLEOTIDE SEQUENCE [LARGE SCALE GENOMIC DNA]</scope>
    <source>
        <strain evidence="1 2">2789STDY5834960</strain>
    </source>
</reference>
<evidence type="ECO:0000313" key="2">
    <source>
        <dbReference type="Proteomes" id="UP000095350"/>
    </source>
</evidence>
<accession>A0A173VZ21</accession>